<evidence type="ECO:0000313" key="11">
    <source>
        <dbReference type="Proteomes" id="UP000253383"/>
    </source>
</evidence>
<keyword evidence="6" id="KW-0479">Metal-binding</keyword>
<evidence type="ECO:0000313" key="10">
    <source>
        <dbReference type="EMBL" id="RCR66026.1"/>
    </source>
</evidence>
<evidence type="ECO:0000256" key="1">
    <source>
        <dbReference type="ARBA" id="ARBA00000012"/>
    </source>
</evidence>
<reference evidence="10 11" key="1">
    <citation type="submission" date="2018-07" db="EMBL/GenBank/DDBJ databases">
        <title>Genome analysis of Larkinella rosea.</title>
        <authorList>
            <person name="Zhou Z."/>
            <person name="Wang G."/>
        </authorList>
    </citation>
    <scope>NUCLEOTIDE SEQUENCE [LARGE SCALE GENOMIC DNA]</scope>
    <source>
        <strain evidence="11">zzj9</strain>
    </source>
</reference>
<keyword evidence="11" id="KW-1185">Reference proteome</keyword>
<dbReference type="AlphaFoldDB" id="A0A368JG21"/>
<name>A0A368JG21_9BACT</name>
<feature type="domain" description="Pterin-binding" evidence="9">
    <location>
        <begin position="21"/>
        <end position="274"/>
    </location>
</feature>
<dbReference type="PROSITE" id="PS50972">
    <property type="entry name" value="PTERIN_BINDING"/>
    <property type="match status" value="1"/>
</dbReference>
<keyword evidence="8" id="KW-0289">Folate biosynthesis</keyword>
<evidence type="ECO:0000256" key="8">
    <source>
        <dbReference type="ARBA" id="ARBA00022909"/>
    </source>
</evidence>
<evidence type="ECO:0000256" key="3">
    <source>
        <dbReference type="ARBA" id="ARBA00004763"/>
    </source>
</evidence>
<dbReference type="Pfam" id="PF00809">
    <property type="entry name" value="Pterin_bind"/>
    <property type="match status" value="1"/>
</dbReference>
<evidence type="ECO:0000259" key="9">
    <source>
        <dbReference type="PROSITE" id="PS50972"/>
    </source>
</evidence>
<dbReference type="GO" id="GO:0004156">
    <property type="term" value="F:dihydropteroate synthase activity"/>
    <property type="evidence" value="ECO:0007669"/>
    <property type="project" value="UniProtKB-EC"/>
</dbReference>
<keyword evidence="5 10" id="KW-0808">Transferase</keyword>
<dbReference type="SUPFAM" id="SSF51717">
    <property type="entry name" value="Dihydropteroate synthetase-like"/>
    <property type="match status" value="1"/>
</dbReference>
<dbReference type="InterPro" id="IPR000489">
    <property type="entry name" value="Pterin-binding_dom"/>
</dbReference>
<dbReference type="OrthoDB" id="9811744at2"/>
<dbReference type="PROSITE" id="PS00793">
    <property type="entry name" value="DHPS_2"/>
    <property type="match status" value="1"/>
</dbReference>
<dbReference type="InterPro" id="IPR045031">
    <property type="entry name" value="DHP_synth-like"/>
</dbReference>
<comment type="pathway">
    <text evidence="3">Cofactor biosynthesis; tetrahydrofolate biosynthesis; 7,8-dihydrofolate from 2-amino-4-hydroxy-6-hydroxymethyl-7,8-dihydropteridine diphosphate and 4-aminobenzoate: step 1/2.</text>
</comment>
<dbReference type="CDD" id="cd00739">
    <property type="entry name" value="DHPS"/>
    <property type="match status" value="1"/>
</dbReference>
<dbReference type="GO" id="GO:0046656">
    <property type="term" value="P:folic acid biosynthetic process"/>
    <property type="evidence" value="ECO:0007669"/>
    <property type="project" value="UniProtKB-KW"/>
</dbReference>
<accession>A0A368JG21</accession>
<dbReference type="PANTHER" id="PTHR20941:SF1">
    <property type="entry name" value="FOLIC ACID SYNTHESIS PROTEIN FOL1"/>
    <property type="match status" value="1"/>
</dbReference>
<dbReference type="Gene3D" id="3.20.20.20">
    <property type="entry name" value="Dihydropteroate synthase-like"/>
    <property type="match status" value="1"/>
</dbReference>
<comment type="caution">
    <text evidence="10">The sequence shown here is derived from an EMBL/GenBank/DDBJ whole genome shotgun (WGS) entry which is preliminary data.</text>
</comment>
<dbReference type="InterPro" id="IPR006390">
    <property type="entry name" value="DHP_synth_dom"/>
</dbReference>
<dbReference type="InterPro" id="IPR011005">
    <property type="entry name" value="Dihydropteroate_synth-like_sf"/>
</dbReference>
<evidence type="ECO:0000256" key="2">
    <source>
        <dbReference type="ARBA" id="ARBA00001946"/>
    </source>
</evidence>
<keyword evidence="7" id="KW-0460">Magnesium</keyword>
<dbReference type="EMBL" id="QOWE01000032">
    <property type="protein sequence ID" value="RCR66026.1"/>
    <property type="molecule type" value="Genomic_DNA"/>
</dbReference>
<organism evidence="10 11">
    <name type="scientific">Larkinella punicea</name>
    <dbReference type="NCBI Taxonomy" id="2315727"/>
    <lineage>
        <taxon>Bacteria</taxon>
        <taxon>Pseudomonadati</taxon>
        <taxon>Bacteroidota</taxon>
        <taxon>Cytophagia</taxon>
        <taxon>Cytophagales</taxon>
        <taxon>Spirosomataceae</taxon>
        <taxon>Larkinella</taxon>
    </lineage>
</organism>
<dbReference type="NCBIfam" id="TIGR01496">
    <property type="entry name" value="DHPS"/>
    <property type="match status" value="1"/>
</dbReference>
<comment type="catalytic activity">
    <reaction evidence="1">
        <text>(7,8-dihydropterin-6-yl)methyl diphosphate + 4-aminobenzoate = 7,8-dihydropteroate + diphosphate</text>
        <dbReference type="Rhea" id="RHEA:19949"/>
        <dbReference type="ChEBI" id="CHEBI:17836"/>
        <dbReference type="ChEBI" id="CHEBI:17839"/>
        <dbReference type="ChEBI" id="CHEBI:33019"/>
        <dbReference type="ChEBI" id="CHEBI:72950"/>
        <dbReference type="EC" id="2.5.1.15"/>
    </reaction>
</comment>
<dbReference type="EC" id="2.5.1.15" evidence="4"/>
<protein>
    <recommendedName>
        <fullName evidence="4">dihydropteroate synthase</fullName>
        <ecNumber evidence="4">2.5.1.15</ecNumber>
    </recommendedName>
</protein>
<gene>
    <name evidence="10" type="primary">folP</name>
    <name evidence="10" type="ORF">DUE52_29025</name>
</gene>
<comment type="cofactor">
    <cofactor evidence="2">
        <name>Mg(2+)</name>
        <dbReference type="ChEBI" id="CHEBI:18420"/>
    </cofactor>
</comment>
<evidence type="ECO:0000256" key="5">
    <source>
        <dbReference type="ARBA" id="ARBA00022679"/>
    </source>
</evidence>
<dbReference type="RefSeq" id="WP_114409597.1">
    <property type="nucleotide sequence ID" value="NZ_QOWE01000032.1"/>
</dbReference>
<dbReference type="Proteomes" id="UP000253383">
    <property type="component" value="Unassembled WGS sequence"/>
</dbReference>
<evidence type="ECO:0000256" key="4">
    <source>
        <dbReference type="ARBA" id="ARBA00012458"/>
    </source>
</evidence>
<dbReference type="GO" id="GO:0005829">
    <property type="term" value="C:cytosol"/>
    <property type="evidence" value="ECO:0007669"/>
    <property type="project" value="TreeGrafter"/>
</dbReference>
<evidence type="ECO:0000256" key="7">
    <source>
        <dbReference type="ARBA" id="ARBA00022842"/>
    </source>
</evidence>
<evidence type="ECO:0000256" key="6">
    <source>
        <dbReference type="ARBA" id="ARBA00022723"/>
    </source>
</evidence>
<proteinExistence type="predicted"/>
<sequence>MPKVKKKTLNLRGNVLDLTTPVVMGILNINADSFYAGSRILSVDQAVERAGIMLSEGASLLDIGGYSTRPGAADISEAEETNRILPIIEALIHHFPDVWISVDTFRSAVARQAVEAGAVLINDVSGGTLDPQMFETVARLGVPYVLMHMRGTPQTMMTQHTVYNNLVPDVLFELQQQLATLRALGQKDVLIDPGFGFAKTPQQNFQLLNQLEAFQMFDAPVLVGLSRKSTIWRTLNIQPEDALNGTTVLNTLALTKGADILRVHDVREAMEAITLVTNCQPA</sequence>
<dbReference type="GO" id="GO:0046654">
    <property type="term" value="P:tetrahydrofolate biosynthetic process"/>
    <property type="evidence" value="ECO:0007669"/>
    <property type="project" value="TreeGrafter"/>
</dbReference>
<dbReference type="PANTHER" id="PTHR20941">
    <property type="entry name" value="FOLATE SYNTHESIS PROTEINS"/>
    <property type="match status" value="1"/>
</dbReference>
<dbReference type="GO" id="GO:0046872">
    <property type="term" value="F:metal ion binding"/>
    <property type="evidence" value="ECO:0007669"/>
    <property type="project" value="UniProtKB-KW"/>
</dbReference>